<reference evidence="2" key="1">
    <citation type="journal article" date="2023" name="IScience">
        <title>Live-bearing cockroach genome reveals convergent evolutionary mechanisms linked to viviparity in insects and beyond.</title>
        <authorList>
            <person name="Fouks B."/>
            <person name="Harrison M.C."/>
            <person name="Mikhailova A.A."/>
            <person name="Marchal E."/>
            <person name="English S."/>
            <person name="Carruthers M."/>
            <person name="Jennings E.C."/>
            <person name="Chiamaka E.L."/>
            <person name="Frigard R.A."/>
            <person name="Pippel M."/>
            <person name="Attardo G.M."/>
            <person name="Benoit J.B."/>
            <person name="Bornberg-Bauer E."/>
            <person name="Tobe S.S."/>
        </authorList>
    </citation>
    <scope>NUCLEOTIDE SEQUENCE</scope>
    <source>
        <strain evidence="2">Stay&amp;Tobe</strain>
    </source>
</reference>
<dbReference type="AlphaFoldDB" id="A0AAD8ABM2"/>
<proteinExistence type="predicted"/>
<feature type="non-terminal residue" evidence="2">
    <location>
        <position position="1"/>
    </location>
</feature>
<dbReference type="Proteomes" id="UP001233999">
    <property type="component" value="Unassembled WGS sequence"/>
</dbReference>
<keyword evidence="1" id="KW-0812">Transmembrane</keyword>
<reference evidence="2" key="2">
    <citation type="submission" date="2023-05" db="EMBL/GenBank/DDBJ databases">
        <authorList>
            <person name="Fouks B."/>
        </authorList>
    </citation>
    <scope>NUCLEOTIDE SEQUENCE</scope>
    <source>
        <strain evidence="2">Stay&amp;Tobe</strain>
        <tissue evidence="2">Testes</tissue>
    </source>
</reference>
<keyword evidence="3" id="KW-1185">Reference proteome</keyword>
<evidence type="ECO:0000313" key="2">
    <source>
        <dbReference type="EMBL" id="KAJ9594953.1"/>
    </source>
</evidence>
<feature type="non-terminal residue" evidence="2">
    <location>
        <position position="66"/>
    </location>
</feature>
<dbReference type="EMBL" id="JASPKZ010002703">
    <property type="protein sequence ID" value="KAJ9594953.1"/>
    <property type="molecule type" value="Genomic_DNA"/>
</dbReference>
<organism evidence="2 3">
    <name type="scientific">Diploptera punctata</name>
    <name type="common">Pacific beetle cockroach</name>
    <dbReference type="NCBI Taxonomy" id="6984"/>
    <lineage>
        <taxon>Eukaryota</taxon>
        <taxon>Metazoa</taxon>
        <taxon>Ecdysozoa</taxon>
        <taxon>Arthropoda</taxon>
        <taxon>Hexapoda</taxon>
        <taxon>Insecta</taxon>
        <taxon>Pterygota</taxon>
        <taxon>Neoptera</taxon>
        <taxon>Polyneoptera</taxon>
        <taxon>Dictyoptera</taxon>
        <taxon>Blattodea</taxon>
        <taxon>Blaberoidea</taxon>
        <taxon>Blaberidae</taxon>
        <taxon>Diplopterinae</taxon>
        <taxon>Diploptera</taxon>
    </lineage>
</organism>
<name>A0AAD8ABM2_DIPPU</name>
<protein>
    <submittedName>
        <fullName evidence="2">Uncharacterized protein</fullName>
    </submittedName>
</protein>
<keyword evidence="1" id="KW-1133">Transmembrane helix</keyword>
<feature type="transmembrane region" description="Helical" evidence="1">
    <location>
        <begin position="6"/>
        <end position="31"/>
    </location>
</feature>
<gene>
    <name evidence="2" type="ORF">L9F63_013769</name>
</gene>
<accession>A0AAD8ABM2</accession>
<sequence length="66" mass="7860">FMSTSKTFIFLFIFNTGCSIFVLDYIFYMIFRDTARLSMINIIFTRRFKEPSDIKSILLAKFPDVK</sequence>
<comment type="caution">
    <text evidence="2">The sequence shown here is derived from an EMBL/GenBank/DDBJ whole genome shotgun (WGS) entry which is preliminary data.</text>
</comment>
<evidence type="ECO:0000256" key="1">
    <source>
        <dbReference type="SAM" id="Phobius"/>
    </source>
</evidence>
<evidence type="ECO:0000313" key="3">
    <source>
        <dbReference type="Proteomes" id="UP001233999"/>
    </source>
</evidence>
<keyword evidence="1" id="KW-0472">Membrane</keyword>